<dbReference type="EMBL" id="BAAASL010000001">
    <property type="protein sequence ID" value="GAA2708082.1"/>
    <property type="molecule type" value="Genomic_DNA"/>
</dbReference>
<feature type="region of interest" description="Disordered" evidence="1">
    <location>
        <begin position="1"/>
        <end position="25"/>
    </location>
</feature>
<reference evidence="2 3" key="1">
    <citation type="journal article" date="2019" name="Int. J. Syst. Evol. Microbiol.">
        <title>The Global Catalogue of Microorganisms (GCM) 10K type strain sequencing project: providing services to taxonomists for standard genome sequencing and annotation.</title>
        <authorList>
            <consortium name="The Broad Institute Genomics Platform"/>
            <consortium name="The Broad Institute Genome Sequencing Center for Infectious Disease"/>
            <person name="Wu L."/>
            <person name="Ma J."/>
        </authorList>
    </citation>
    <scope>NUCLEOTIDE SEQUENCE [LARGE SCALE GENOMIC DNA]</scope>
    <source>
        <strain evidence="2 3">JCM 4542</strain>
    </source>
</reference>
<protein>
    <recommendedName>
        <fullName evidence="4">DUF2690 domain-containing protein</fullName>
    </recommendedName>
</protein>
<gene>
    <name evidence="2" type="ORF">GCM10010315_03860</name>
</gene>
<dbReference type="RefSeq" id="WP_344432810.1">
    <property type="nucleotide sequence ID" value="NZ_BAAASL010000001.1"/>
</dbReference>
<keyword evidence="3" id="KW-1185">Reference proteome</keyword>
<evidence type="ECO:0000256" key="1">
    <source>
        <dbReference type="SAM" id="MobiDB-lite"/>
    </source>
</evidence>
<dbReference type="Pfam" id="PF10901">
    <property type="entry name" value="DUF2690"/>
    <property type="match status" value="1"/>
</dbReference>
<sequence length="208" mass="21326">MTNDGDAPDRSPDRSADRQGSWLGRHGPQTLVGALIIAVVGSVAGALATSLTGGDGGDGDTRARAAEVSAAPASAAAPSCFNATCTGVDPKDAGCGDGAVTIADDWVSTMHLEIRYSSRCQVVWGKLTGAQVGDTMEIATSPTQRQRAVVVSGHTKYTPMLPVGRQFSTQVSAVSVKGDPEHDIPAGYTLRVGADHNDRDGASAKPTH</sequence>
<evidence type="ECO:0000313" key="3">
    <source>
        <dbReference type="Proteomes" id="UP001500886"/>
    </source>
</evidence>
<dbReference type="InterPro" id="IPR021224">
    <property type="entry name" value="DUF2690"/>
</dbReference>
<accession>A0ABN3TM85</accession>
<organism evidence="2 3">
    <name type="scientific">Streptomyces luteosporeus</name>
    <dbReference type="NCBI Taxonomy" id="173856"/>
    <lineage>
        <taxon>Bacteria</taxon>
        <taxon>Bacillati</taxon>
        <taxon>Actinomycetota</taxon>
        <taxon>Actinomycetes</taxon>
        <taxon>Kitasatosporales</taxon>
        <taxon>Streptomycetaceae</taxon>
        <taxon>Streptomyces</taxon>
    </lineage>
</organism>
<feature type="compositionally biased region" description="Basic and acidic residues" evidence="1">
    <location>
        <begin position="7"/>
        <end position="17"/>
    </location>
</feature>
<proteinExistence type="predicted"/>
<evidence type="ECO:0008006" key="4">
    <source>
        <dbReference type="Google" id="ProtNLM"/>
    </source>
</evidence>
<comment type="caution">
    <text evidence="2">The sequence shown here is derived from an EMBL/GenBank/DDBJ whole genome shotgun (WGS) entry which is preliminary data.</text>
</comment>
<evidence type="ECO:0000313" key="2">
    <source>
        <dbReference type="EMBL" id="GAA2708082.1"/>
    </source>
</evidence>
<name>A0ABN3TM85_9ACTN</name>
<dbReference type="Proteomes" id="UP001500886">
    <property type="component" value="Unassembled WGS sequence"/>
</dbReference>